<keyword evidence="3" id="KW-1185">Reference proteome</keyword>
<gene>
    <name evidence="2" type="ORF">JCM17845_22160</name>
</gene>
<evidence type="ECO:0000313" key="2">
    <source>
        <dbReference type="EMBL" id="GER01593.1"/>
    </source>
</evidence>
<feature type="domain" description="Dienelactone hydrolase" evidence="1">
    <location>
        <begin position="19"/>
        <end position="57"/>
    </location>
</feature>
<dbReference type="Gene3D" id="3.40.50.1820">
    <property type="entry name" value="alpha/beta hydrolase"/>
    <property type="match status" value="1"/>
</dbReference>
<evidence type="ECO:0000313" key="3">
    <source>
        <dbReference type="Proteomes" id="UP000325187"/>
    </source>
</evidence>
<dbReference type="GO" id="GO:0016787">
    <property type="term" value="F:hydrolase activity"/>
    <property type="evidence" value="ECO:0007669"/>
    <property type="project" value="InterPro"/>
</dbReference>
<accession>A0A5A7N016</accession>
<dbReference type="EMBL" id="BKCM01000011">
    <property type="protein sequence ID" value="GER01593.1"/>
    <property type="molecule type" value="Genomic_DNA"/>
</dbReference>
<dbReference type="InterPro" id="IPR051049">
    <property type="entry name" value="Dienelactone_hydrolase-like"/>
</dbReference>
<dbReference type="Pfam" id="PF01738">
    <property type="entry name" value="DLH"/>
    <property type="match status" value="1"/>
</dbReference>
<protein>
    <recommendedName>
        <fullName evidence="1">Dienelactone hydrolase domain-containing protein</fullName>
    </recommendedName>
</protein>
<proteinExistence type="predicted"/>
<dbReference type="InterPro" id="IPR002925">
    <property type="entry name" value="Dienelactn_hydro"/>
</dbReference>
<dbReference type="PANTHER" id="PTHR46623:SF6">
    <property type="entry name" value="ALPHA_BETA-HYDROLASES SUPERFAMILY PROTEIN"/>
    <property type="match status" value="1"/>
</dbReference>
<dbReference type="AlphaFoldDB" id="A0A5A7N016"/>
<evidence type="ECO:0000259" key="1">
    <source>
        <dbReference type="Pfam" id="PF01738"/>
    </source>
</evidence>
<dbReference type="Proteomes" id="UP000325187">
    <property type="component" value="Unassembled WGS sequence"/>
</dbReference>
<dbReference type="PANTHER" id="PTHR46623">
    <property type="entry name" value="CARBOXYMETHYLENEBUTENOLIDASE-RELATED"/>
    <property type="match status" value="1"/>
</dbReference>
<reference evidence="2 3" key="1">
    <citation type="submission" date="2019-09" db="EMBL/GenBank/DDBJ databases">
        <title>NBRP : Genome information of microbial organism related human and environment.</title>
        <authorList>
            <person name="Hattori M."/>
            <person name="Oshima K."/>
            <person name="Inaba H."/>
            <person name="Suda W."/>
            <person name="Sakamoto M."/>
            <person name="Iino T."/>
            <person name="Kitahara M."/>
            <person name="Oshida Y."/>
            <person name="Iida T."/>
            <person name="Kudo T."/>
            <person name="Itoh T."/>
            <person name="Ohkuma M."/>
        </authorList>
    </citation>
    <scope>NUCLEOTIDE SEQUENCE [LARGE SCALE GENOMIC DNA]</scope>
    <source>
        <strain evidence="2 3">Mie-1</strain>
    </source>
</reference>
<dbReference type="SUPFAM" id="SSF53474">
    <property type="entry name" value="alpha/beta-Hydrolases"/>
    <property type="match status" value="1"/>
</dbReference>
<dbReference type="InterPro" id="IPR029058">
    <property type="entry name" value="AB_hydrolase_fold"/>
</dbReference>
<comment type="caution">
    <text evidence="2">The sequence shown here is derived from an EMBL/GenBank/DDBJ whole genome shotgun (WGS) entry which is preliminary data.</text>
</comment>
<organism evidence="2 3">
    <name type="scientific">Iodidimonas gelatinilytica</name>
    <dbReference type="NCBI Taxonomy" id="1236966"/>
    <lineage>
        <taxon>Bacteria</taxon>
        <taxon>Pseudomonadati</taxon>
        <taxon>Pseudomonadota</taxon>
        <taxon>Alphaproteobacteria</taxon>
        <taxon>Iodidimonadales</taxon>
        <taxon>Iodidimonadaceae</taxon>
        <taxon>Iodidimonas</taxon>
    </lineage>
</organism>
<sequence length="73" mass="7799">MPAKYITLNAKDGSGSYTGYLALPDSGTGPGVVVIQEIFGINTPMREICDQLANQGIWPCARIYSGDKSRGFS</sequence>
<name>A0A5A7N016_9PROT</name>